<accession>A0ABS8ANM5</accession>
<dbReference type="Proteomes" id="UP001165296">
    <property type="component" value="Unassembled WGS sequence"/>
</dbReference>
<evidence type="ECO:0000313" key="3">
    <source>
        <dbReference type="Proteomes" id="UP001165296"/>
    </source>
</evidence>
<proteinExistence type="predicted"/>
<name>A0ABS8ANM5_9BACT</name>
<sequence length="244" mass="26669">MNFRLISLGSLLLFCLLAESAHAQGPERRRRYFTNSARPYHRGPIYFTLGGGAGFYNGDLAESVADNLPGPSGSIGALYMVRPRVMVGTELSLFKLGAKDQLPERGYAFRGKNAALTGFFRYELVRDESQFADSRGSAALIKPYVKAGAGFLLYTPEAYMGDGRPVPSTVFLSTERNDYPATALIAPVGLGVTVRLSPQLNASAEGTYYFTTTDHLDDISQRGNAARNDGFGLLELKLEYSPWQ</sequence>
<feature type="signal peptide" evidence="1">
    <location>
        <begin position="1"/>
        <end position="23"/>
    </location>
</feature>
<protein>
    <submittedName>
        <fullName evidence="2">Outer membrane beta-barrel protein</fullName>
    </submittedName>
</protein>
<evidence type="ECO:0000313" key="2">
    <source>
        <dbReference type="EMBL" id="MCB2406607.1"/>
    </source>
</evidence>
<dbReference type="EMBL" id="JAJADR010000001">
    <property type="protein sequence ID" value="MCB2406607.1"/>
    <property type="molecule type" value="Genomic_DNA"/>
</dbReference>
<reference evidence="2" key="1">
    <citation type="submission" date="2021-10" db="EMBL/GenBank/DDBJ databases">
        <authorList>
            <person name="Dean J.D."/>
            <person name="Kim M.K."/>
            <person name="Newey C.N."/>
            <person name="Stoker T.S."/>
            <person name="Thompson D.W."/>
            <person name="Grose J.H."/>
        </authorList>
    </citation>
    <scope>NUCLEOTIDE SEQUENCE</scope>
    <source>
        <strain evidence="2">BT178</strain>
    </source>
</reference>
<keyword evidence="1" id="KW-0732">Signal</keyword>
<keyword evidence="3" id="KW-1185">Reference proteome</keyword>
<dbReference type="SUPFAM" id="SSF56925">
    <property type="entry name" value="OMPA-like"/>
    <property type="match status" value="1"/>
</dbReference>
<organism evidence="2 3">
    <name type="scientific">Hymenobacter lucidus</name>
    <dbReference type="NCBI Taxonomy" id="2880930"/>
    <lineage>
        <taxon>Bacteria</taxon>
        <taxon>Pseudomonadati</taxon>
        <taxon>Bacteroidota</taxon>
        <taxon>Cytophagia</taxon>
        <taxon>Cytophagales</taxon>
        <taxon>Hymenobacteraceae</taxon>
        <taxon>Hymenobacter</taxon>
    </lineage>
</organism>
<dbReference type="InterPro" id="IPR011250">
    <property type="entry name" value="OMP/PagP_B-barrel"/>
</dbReference>
<gene>
    <name evidence="2" type="ORF">LGH74_01335</name>
</gene>
<comment type="caution">
    <text evidence="2">The sequence shown here is derived from an EMBL/GenBank/DDBJ whole genome shotgun (WGS) entry which is preliminary data.</text>
</comment>
<feature type="chain" id="PRO_5047016918" evidence="1">
    <location>
        <begin position="24"/>
        <end position="244"/>
    </location>
</feature>
<evidence type="ECO:0000256" key="1">
    <source>
        <dbReference type="SAM" id="SignalP"/>
    </source>
</evidence>
<dbReference type="RefSeq" id="WP_226170720.1">
    <property type="nucleotide sequence ID" value="NZ_JAJADR010000001.1"/>
</dbReference>